<feature type="compositionally biased region" description="Basic and acidic residues" evidence="1">
    <location>
        <begin position="207"/>
        <end position="217"/>
    </location>
</feature>
<name>A0A8T1WWK9_9STRA</name>
<dbReference type="AlphaFoldDB" id="A0A8T1WWK9"/>
<sequence length="274" mass="29792">MAVEKLSSNKAKHEDKGVDVSLSQQQEEYEDDYESDTKEASGVAGMTLSDYLHVKDEAADEKVSSRAGSLRMAPSHQAPAKKASPVSDVSGMSLDLYLGAEEADQKPSPKVKRKSVKSKHTGSALPQTKPSQPSFALKGSSLAHVPQVNNVSSQDQSSEEESSSKSPTSSLTPFQRRQKRKERAKQKLQQRNEGGGLVSKAILMPETVRDKEKEKRTTSLGASGNPHHSVHHGSQHPLPKLAPSPSVRSLHHRDHDSSGNLYHDDNGDEKLPPL</sequence>
<dbReference type="OrthoDB" id="128374at2759"/>
<feature type="compositionally biased region" description="Basic residues" evidence="1">
    <location>
        <begin position="176"/>
        <end position="188"/>
    </location>
</feature>
<protein>
    <submittedName>
        <fullName evidence="2">Uncharacterized protein</fullName>
    </submittedName>
</protein>
<dbReference type="Proteomes" id="UP000693981">
    <property type="component" value="Unassembled WGS sequence"/>
</dbReference>
<feature type="compositionally biased region" description="Basic and acidic residues" evidence="1">
    <location>
        <begin position="253"/>
        <end position="274"/>
    </location>
</feature>
<comment type="caution">
    <text evidence="2">The sequence shown here is derived from an EMBL/GenBank/DDBJ whole genome shotgun (WGS) entry which is preliminary data.</text>
</comment>
<dbReference type="EMBL" id="JAGDFL010000109">
    <property type="protein sequence ID" value="KAG7397551.1"/>
    <property type="molecule type" value="Genomic_DNA"/>
</dbReference>
<feature type="compositionally biased region" description="Basic residues" evidence="1">
    <location>
        <begin position="109"/>
        <end position="120"/>
    </location>
</feature>
<reference evidence="2" key="1">
    <citation type="submission" date="2021-02" db="EMBL/GenBank/DDBJ databases">
        <authorList>
            <person name="Palmer J.M."/>
        </authorList>
    </citation>
    <scope>NUCLEOTIDE SEQUENCE</scope>
    <source>
        <strain evidence="2">SCRP23</strain>
    </source>
</reference>
<evidence type="ECO:0000313" key="2">
    <source>
        <dbReference type="EMBL" id="KAG7397551.1"/>
    </source>
</evidence>
<accession>A0A8T1WWK9</accession>
<evidence type="ECO:0000256" key="1">
    <source>
        <dbReference type="SAM" id="MobiDB-lite"/>
    </source>
</evidence>
<feature type="region of interest" description="Disordered" evidence="1">
    <location>
        <begin position="58"/>
        <end position="274"/>
    </location>
</feature>
<gene>
    <name evidence="2" type="ORF">PHYBOEH_000554</name>
</gene>
<keyword evidence="3" id="KW-1185">Reference proteome</keyword>
<feature type="compositionally biased region" description="Polar residues" evidence="1">
    <location>
        <begin position="124"/>
        <end position="134"/>
    </location>
</feature>
<organism evidence="2 3">
    <name type="scientific">Phytophthora boehmeriae</name>
    <dbReference type="NCBI Taxonomy" id="109152"/>
    <lineage>
        <taxon>Eukaryota</taxon>
        <taxon>Sar</taxon>
        <taxon>Stramenopiles</taxon>
        <taxon>Oomycota</taxon>
        <taxon>Peronosporomycetes</taxon>
        <taxon>Peronosporales</taxon>
        <taxon>Peronosporaceae</taxon>
        <taxon>Phytophthora</taxon>
    </lineage>
</organism>
<feature type="region of interest" description="Disordered" evidence="1">
    <location>
        <begin position="1"/>
        <end position="41"/>
    </location>
</feature>
<proteinExistence type="predicted"/>
<evidence type="ECO:0000313" key="3">
    <source>
        <dbReference type="Proteomes" id="UP000693981"/>
    </source>
</evidence>